<organism evidence="1 2">
    <name type="scientific">Spirodela intermedia</name>
    <name type="common">Intermediate duckweed</name>
    <dbReference type="NCBI Taxonomy" id="51605"/>
    <lineage>
        <taxon>Eukaryota</taxon>
        <taxon>Viridiplantae</taxon>
        <taxon>Streptophyta</taxon>
        <taxon>Embryophyta</taxon>
        <taxon>Tracheophyta</taxon>
        <taxon>Spermatophyta</taxon>
        <taxon>Magnoliopsida</taxon>
        <taxon>Liliopsida</taxon>
        <taxon>Araceae</taxon>
        <taxon>Lemnoideae</taxon>
        <taxon>Spirodela</taxon>
    </lineage>
</organism>
<protein>
    <submittedName>
        <fullName evidence="1">Uncharacterized protein</fullName>
    </submittedName>
</protein>
<evidence type="ECO:0000313" key="1">
    <source>
        <dbReference type="EMBL" id="CAA7403806.1"/>
    </source>
</evidence>
<dbReference type="AlphaFoldDB" id="A0A7I8L2I2"/>
<keyword evidence="2" id="KW-1185">Reference proteome</keyword>
<accession>A0A7I8L2I2</accession>
<name>A0A7I8L2I2_SPIIN</name>
<dbReference type="Proteomes" id="UP000663760">
    <property type="component" value="Chromosome 10"/>
</dbReference>
<sequence>MNYIKKQAMMKPLVDILDHKQIVTNCHQSKIGWGMCVSLSSHITGGQPSMGQGVVVHMYM</sequence>
<proteinExistence type="predicted"/>
<dbReference type="EMBL" id="LR746273">
    <property type="protein sequence ID" value="CAA7403806.1"/>
    <property type="molecule type" value="Genomic_DNA"/>
</dbReference>
<evidence type="ECO:0000313" key="2">
    <source>
        <dbReference type="Proteomes" id="UP000663760"/>
    </source>
</evidence>
<gene>
    <name evidence="1" type="ORF">SI8410_10014484</name>
</gene>
<reference evidence="1" key="1">
    <citation type="submission" date="2020-02" db="EMBL/GenBank/DDBJ databases">
        <authorList>
            <person name="Scholz U."/>
            <person name="Mascher M."/>
            <person name="Fiebig A."/>
        </authorList>
    </citation>
    <scope>NUCLEOTIDE SEQUENCE</scope>
</reference>